<evidence type="ECO:0000256" key="2">
    <source>
        <dbReference type="ARBA" id="ARBA00013064"/>
    </source>
</evidence>
<evidence type="ECO:0000256" key="14">
    <source>
        <dbReference type="ARBA" id="ARBA00051722"/>
    </source>
</evidence>
<evidence type="ECO:0000256" key="12">
    <source>
        <dbReference type="ARBA" id="ARBA00023180"/>
    </source>
</evidence>
<dbReference type="InterPro" id="IPR050713">
    <property type="entry name" value="RTP_Phos/Ushers"/>
</dbReference>
<evidence type="ECO:0000259" key="21">
    <source>
        <dbReference type="PROSITE" id="PS50055"/>
    </source>
</evidence>
<feature type="domain" description="Fibronectin type-III" evidence="23">
    <location>
        <begin position="822"/>
        <end position="913"/>
    </location>
</feature>
<dbReference type="PROSITE" id="PS50853">
    <property type="entry name" value="FN3"/>
    <property type="match status" value="9"/>
</dbReference>
<dbReference type="GeneID" id="103269032"/>
<evidence type="ECO:0000256" key="4">
    <source>
        <dbReference type="ARBA" id="ARBA00022657"/>
    </source>
</evidence>
<dbReference type="FunFam" id="2.60.40.10:FF:001293">
    <property type="entry name" value="Protein tyrosine phosphatase, receptor type B"/>
    <property type="match status" value="1"/>
</dbReference>
<dbReference type="PROSITE" id="PS50056">
    <property type="entry name" value="TYR_PHOSPHATASE_2"/>
    <property type="match status" value="1"/>
</dbReference>
<evidence type="ECO:0000259" key="22">
    <source>
        <dbReference type="PROSITE" id="PS50056"/>
    </source>
</evidence>
<dbReference type="SUPFAM" id="SSF49265">
    <property type="entry name" value="Fibronectin type III"/>
    <property type="match status" value="13"/>
</dbReference>
<feature type="chain" id="PRO_5010516464" description="Receptor-type tyrosine-protein phosphatase beta" evidence="20">
    <location>
        <begin position="23"/>
        <end position="1908"/>
    </location>
</feature>
<keyword evidence="8" id="KW-0378">Hydrolase</keyword>
<dbReference type="PROSITE" id="PS50055">
    <property type="entry name" value="TYR_PHOSPHATASE_PTP"/>
    <property type="match status" value="1"/>
</dbReference>
<dbReference type="PROSITE" id="PS00383">
    <property type="entry name" value="TYR_PHOSPHATASE_1"/>
    <property type="match status" value="1"/>
</dbReference>
<dbReference type="FunFam" id="2.60.40.10:FF:002278">
    <property type="entry name" value="receptor-type tyrosine-protein phosphatase beta isoform X2"/>
    <property type="match status" value="1"/>
</dbReference>
<evidence type="ECO:0000256" key="15">
    <source>
        <dbReference type="ARBA" id="ARBA00059660"/>
    </source>
</evidence>
<dbReference type="Pfam" id="PF00102">
    <property type="entry name" value="Y_phosphatase"/>
    <property type="match status" value="1"/>
</dbReference>
<dbReference type="Gene3D" id="3.90.190.10">
    <property type="entry name" value="Protein tyrosine phosphatase superfamily"/>
    <property type="match status" value="1"/>
</dbReference>
<sequence>MLSHGAGPALWIALTLLQTGLAEPVRCNFTLTESRTSSRSVSIQWRIWGLPCNFSLIYSSDTSGAAWCHPIQIDNTTYGCNLKDLQAGTVYHFRIVSLDGEEKTVVLQTDPLPPARFEVNKEKTTSTSLSVWWTPSSGKVTWYELQLFDDNYQEIQSIQVLEITSQNEYTFLNLTAGNKYNIAITAVSEEKRSSSVYTNGSTVPSPVEDIGISTKANSLLISWSHGSGNVELYQLMLMDKGTLVQGGAVDKHTTFYAFHGLTPGHLYNLTIVTEAAGLKNYRWKLVRTAPMEVSNMKVTHDGSLTSLKVKWERPPGNVDSYNISLSHQGTIKESRLLAPQVTETHFKDLAPGRLYQVTISCVSGELSAQKMAVGRTFPDKVRSLEANNNGWMRSLVVSWLPPAGDWEQYRILLFNDSVVLLNVTVGKEETHYVIDDVRLIPGRQYEAEVTVESGNLKNSERCQGRTVPLAVLQLRVKHANETSLGIMWQTPVAEWEKYIISLADRDLLLIHKSLSKDAKEFTFTDLVPGRKYMATVTSISGDLKNSSSVKGRTVPAQVTGLHVANQGMTSSLFTNWTQALGDIEFYQVLLIHENVVIKNESVSSETSRYSFHALKSGSLYSVVVTTVSGGISSRQVVVEGRTVPSSVSGVTVNNSGRNDYLSVSWLPAPGDVDNYVVTLSHDSKVVQSLVIAKSVSECSFSSLTPGRLYNVTITTRSGKYENHSFSQERTVPDKVQGVSVSNSARSDYLKVSWVHATGDFDHYEVTIKNKNNFVQTKSIPKSENECVFIQLVPGRLYSVTVSTKSGQYEASEQGNGRTIPEPVKDLTLWNRSTEDLQVTWSRADGDVDQYEIQLLFNDMKVFPPFHLVNTATEYRFTSLTPGRQYKILVLTISGDVQQSAFIEGLTVPSTVKNIHISPNGATDSLRVNWTPGGGDVDSYTVSAFRQDQKVEAQTIPKHISEYTFHRLEAGEQYRIVIDSVSGSLKNQIDAFGRTVPAAVTNLRITENSTRHLSFRWTASEGELSWYNIFLYNPDRTLQERAQVDPQVQSFSFQNLLQGRIYKIVIVTNSGELSNESFILGRTVPASVSHLRGSNQNMTDSLWFSWSPAPGDFDFYELILYNPNGTKKENWKDKDLTEWRFHGLVPGRKYTLCVVTHSGDLSNSVTGESRTAPSPPSLMSFADIANTSLAITWKGPPDWTDYNDFELQWLPRDALTVFNPYNNRKSEGRIVYGLRPGRSYQFSVKTVSGDSWKTYSKPIFGSVRTKPDKIQNLHCRPQNSTAIACSWVPPDSDFDGYSIECRKMDTQEVEFSRKLEKEKSLLNIMMLVPHKRYLVSIKVQSAGMTSEVVEDSTITMIDRPPPPPPHIRVNEKDVLISKSSINFTVNCSWFSDTNGAVKYFTVVVREADGSDELKPEHQHPLPSYLEYRRNTTIRVYQTNYFASKCTENPDSNTKSFNIKLGAEMESLGGKCDPTQQKFCDGPLKPHTAYRISIRAFTQLFDEDLKEFTKPLYSDTFFSLPITTESEPLFGVIEGVSAGLFLIGMLVAVIALFICRQKASHGRERPSARLSIRRDRPLSVHLNLGQKGNRKTSCPIKITQFEGHFMKLQADSNYLLSKEYEDLKDVGRNQSCDIALLPENRGKNRYNNILPYDASRVKLSNVDDDPCSDYINASYIPGNNFRREYIATQGPLPGTKDDFWKMAWEQNVHNIVMVTQCVEKGRVKCDHYWPADQDSLYYGDLILQMLSESVLPEWTIREFKICSEEQLDAHKLIRHFHYTVWPDHGVPETTQSLIQFVRTVRDYINRSPGAGPTVVHCSAGVGRTGTFIALDRILQQLDSKDSVDIYGAVHDLRLHRIHMVQTECQYVYLHQCVRDVLRARKLRSEQENPLFPIYENVNPEYHRDPVYSRH</sequence>
<evidence type="ECO:0000256" key="13">
    <source>
        <dbReference type="ARBA" id="ARBA00025789"/>
    </source>
</evidence>
<keyword evidence="25" id="KW-0675">Receptor</keyword>
<dbReference type="PANTHER" id="PTHR46957:SF2">
    <property type="entry name" value="RECEPTOR-TYPE TYROSINE-PROTEIN PHOSPHATASE BETA"/>
    <property type="match status" value="1"/>
</dbReference>
<evidence type="ECO:0000256" key="17">
    <source>
        <dbReference type="ARBA" id="ARBA00069475"/>
    </source>
</evidence>
<dbReference type="FunFam" id="2.60.40.10:FF:000369">
    <property type="entry name" value="Protein tyrosine phosphatase, receptor type B"/>
    <property type="match status" value="6"/>
</dbReference>
<comment type="function">
    <text evidence="15">Plays an important role in blood vessel remodeling and angiogenesis. Not necessary for the initial formation of blood vessels, but is essential for their maintenance and remodeling. Can induce dephosphorylation of TEK/TIE2, CDH5/VE-cadherin and KDR/VEGFR-2. Regulates angiopoietin-TIE2 signaling in endothelial cells. Acts as a negative regulator of TIE2, and controls TIE2 driven endothelial cell proliferation, which in turn affects blood vessel remodeling during embryonic development and determines blood vessel size during perinatal growth. Essential for the maintenance of endothelial cell contact integrity and for the adhesive function of VE-cadherin in endothelial cells and this requires the presence of plakoglobin.</text>
</comment>
<feature type="domain" description="Fibronectin type-III" evidence="23">
    <location>
        <begin position="643"/>
        <end position="734"/>
    </location>
</feature>
<evidence type="ECO:0000256" key="10">
    <source>
        <dbReference type="ARBA" id="ARBA00022989"/>
    </source>
</evidence>
<dbReference type="EC" id="3.1.3.48" evidence="2"/>
<proteinExistence type="inferred from homology"/>
<dbReference type="FunFam" id="2.60.40.10:FF:001778">
    <property type="entry name" value="Protein tyrosine phosphatase, receptor type B"/>
    <property type="match status" value="1"/>
</dbReference>
<evidence type="ECO:0000256" key="16">
    <source>
        <dbReference type="ARBA" id="ARBA00065827"/>
    </source>
</evidence>
<evidence type="ECO:0000256" key="8">
    <source>
        <dbReference type="ARBA" id="ARBA00022801"/>
    </source>
</evidence>
<dbReference type="GO" id="GO:0045296">
    <property type="term" value="F:cadherin binding"/>
    <property type="evidence" value="ECO:0007669"/>
    <property type="project" value="TreeGrafter"/>
</dbReference>
<reference evidence="25" key="1">
    <citation type="submission" date="2025-08" db="UniProtKB">
        <authorList>
            <consortium name="RefSeq"/>
        </authorList>
    </citation>
    <scope>IDENTIFICATION</scope>
</reference>
<keyword evidence="7" id="KW-0677">Repeat</keyword>
<dbReference type="CDD" id="cd00063">
    <property type="entry name" value="FN3"/>
    <property type="match status" value="13"/>
</dbReference>
<dbReference type="GO" id="GO:0001525">
    <property type="term" value="P:angiogenesis"/>
    <property type="evidence" value="ECO:0007669"/>
    <property type="project" value="UniProtKB-KW"/>
</dbReference>
<feature type="domain" description="Fibronectin type-III" evidence="23">
    <location>
        <begin position="292"/>
        <end position="379"/>
    </location>
</feature>
<dbReference type="FunFam" id="2.60.40.10:FF:001411">
    <property type="entry name" value="Protein tyrosine phosphatase, receptor type B"/>
    <property type="match status" value="1"/>
</dbReference>
<feature type="domain" description="Tyrosine specific protein phosphatases" evidence="22">
    <location>
        <begin position="1789"/>
        <end position="1865"/>
    </location>
</feature>
<dbReference type="FunFam" id="2.60.40.10:FF:001331">
    <property type="entry name" value="receptor-type tyrosine-protein phosphatase beta isoform X2"/>
    <property type="match status" value="1"/>
</dbReference>
<comment type="catalytic activity">
    <reaction evidence="14">
        <text>O-phospho-L-tyrosyl-[protein] + H2O = L-tyrosyl-[protein] + phosphate</text>
        <dbReference type="Rhea" id="RHEA:10684"/>
        <dbReference type="Rhea" id="RHEA-COMP:10136"/>
        <dbReference type="Rhea" id="RHEA-COMP:20101"/>
        <dbReference type="ChEBI" id="CHEBI:15377"/>
        <dbReference type="ChEBI" id="CHEBI:43474"/>
        <dbReference type="ChEBI" id="CHEBI:46858"/>
        <dbReference type="ChEBI" id="CHEBI:61978"/>
        <dbReference type="EC" id="3.1.3.48"/>
    </reaction>
</comment>
<dbReference type="Pfam" id="PF18861">
    <property type="entry name" value="PTP_tm"/>
    <property type="match status" value="1"/>
</dbReference>
<feature type="domain" description="Fibronectin type-III" evidence="23">
    <location>
        <begin position="470"/>
        <end position="556"/>
    </location>
</feature>
<comment type="subunit">
    <text evidence="16">Monomer. Interacts with TEK. Interacts via fibronectin type-III 17 domain with CDH5. Detected in a complex with CNTN1 and NRCAM. Interacts (phosphorylated form) with FYN and GRB2. Interacts with IGFBP2.</text>
</comment>
<feature type="domain" description="Fibronectin type-III" evidence="23">
    <location>
        <begin position="998"/>
        <end position="1086"/>
    </location>
</feature>
<dbReference type="RefSeq" id="XP_008064800.1">
    <property type="nucleotide sequence ID" value="XM_008066609.1"/>
</dbReference>
<dbReference type="GO" id="GO:0043235">
    <property type="term" value="C:receptor complex"/>
    <property type="evidence" value="ECO:0007669"/>
    <property type="project" value="TreeGrafter"/>
</dbReference>
<dbReference type="GO" id="GO:0004725">
    <property type="term" value="F:protein tyrosine phosphatase activity"/>
    <property type="evidence" value="ECO:0007669"/>
    <property type="project" value="UniProtKB-EC"/>
</dbReference>
<dbReference type="InterPro" id="IPR013783">
    <property type="entry name" value="Ig-like_fold"/>
</dbReference>
<dbReference type="OrthoDB" id="10057517at2759"/>
<keyword evidence="11 19" id="KW-0472">Membrane</keyword>
<keyword evidence="4" id="KW-0037">Angiogenesis</keyword>
<dbReference type="PRINTS" id="PR00700">
    <property type="entry name" value="PRTYPHPHTASE"/>
</dbReference>
<feature type="signal peptide" evidence="20">
    <location>
        <begin position="1"/>
        <end position="22"/>
    </location>
</feature>
<feature type="transmembrane region" description="Helical" evidence="19">
    <location>
        <begin position="1527"/>
        <end position="1553"/>
    </location>
</feature>
<dbReference type="CTD" id="5787"/>
<keyword evidence="6 20" id="KW-0732">Signal</keyword>
<dbReference type="SMART" id="SM00060">
    <property type="entry name" value="FN3"/>
    <property type="match status" value="16"/>
</dbReference>
<evidence type="ECO:0000256" key="11">
    <source>
        <dbReference type="ARBA" id="ARBA00023136"/>
    </source>
</evidence>
<feature type="domain" description="Fibronectin type-III" evidence="23">
    <location>
        <begin position="735"/>
        <end position="821"/>
    </location>
</feature>
<dbReference type="InterPro" id="IPR003595">
    <property type="entry name" value="Tyr_Pase_cat"/>
</dbReference>
<keyword evidence="9" id="KW-0904">Protein phosphatase</keyword>
<name>A0A1U7U3X5_CARSF</name>
<evidence type="ECO:0000256" key="9">
    <source>
        <dbReference type="ARBA" id="ARBA00022912"/>
    </source>
</evidence>
<dbReference type="InterPro" id="IPR041201">
    <property type="entry name" value="PTPRJ_TM"/>
</dbReference>
<dbReference type="FunFam" id="2.60.40.10:FF:001376">
    <property type="entry name" value="Protein tyrosine phosphatase, receptor type B"/>
    <property type="match status" value="1"/>
</dbReference>
<evidence type="ECO:0000256" key="1">
    <source>
        <dbReference type="ARBA" id="ARBA00004479"/>
    </source>
</evidence>
<dbReference type="FunFam" id="2.60.40.10:FF:001218">
    <property type="entry name" value="Protein tyrosine phosphatase, receptor type B"/>
    <property type="match status" value="1"/>
</dbReference>
<comment type="subcellular location">
    <subcellularLocation>
        <location evidence="1">Membrane</location>
        <topology evidence="1">Single-pass type I membrane protein</topology>
    </subcellularLocation>
</comment>
<dbReference type="Proteomes" id="UP000189704">
    <property type="component" value="Unplaced"/>
</dbReference>
<dbReference type="Pfam" id="PF00041">
    <property type="entry name" value="fn3"/>
    <property type="match status" value="13"/>
</dbReference>
<dbReference type="SUPFAM" id="SSF52799">
    <property type="entry name" value="(Phosphotyrosine protein) phosphatases II"/>
    <property type="match status" value="1"/>
</dbReference>
<comment type="similarity">
    <text evidence="13">Belongs to the protein-tyrosine phosphatase family. Receptor class 3 subfamily.</text>
</comment>
<evidence type="ECO:0000256" key="20">
    <source>
        <dbReference type="SAM" id="SignalP"/>
    </source>
</evidence>
<dbReference type="InterPro" id="IPR029021">
    <property type="entry name" value="Prot-tyrosine_phosphatase-like"/>
</dbReference>
<dbReference type="GO" id="GO:0016020">
    <property type="term" value="C:membrane"/>
    <property type="evidence" value="ECO:0007669"/>
    <property type="project" value="UniProtKB-SubCell"/>
</dbReference>
<organism evidence="24 25">
    <name type="scientific">Carlito syrichta</name>
    <name type="common">Philippine tarsier</name>
    <name type="synonym">Tarsius syrichta</name>
    <dbReference type="NCBI Taxonomy" id="1868482"/>
    <lineage>
        <taxon>Eukaryota</taxon>
        <taxon>Metazoa</taxon>
        <taxon>Chordata</taxon>
        <taxon>Craniata</taxon>
        <taxon>Vertebrata</taxon>
        <taxon>Euteleostomi</taxon>
        <taxon>Mammalia</taxon>
        <taxon>Eutheria</taxon>
        <taxon>Euarchontoglires</taxon>
        <taxon>Primates</taxon>
        <taxon>Haplorrhini</taxon>
        <taxon>Tarsiiformes</taxon>
        <taxon>Tarsiidae</taxon>
        <taxon>Carlito</taxon>
    </lineage>
</organism>
<feature type="domain" description="Tyrosine-protein phosphatase" evidence="21">
    <location>
        <begin position="1614"/>
        <end position="1874"/>
    </location>
</feature>
<dbReference type="InterPro" id="IPR000387">
    <property type="entry name" value="Tyr_Pase_dom"/>
</dbReference>
<evidence type="ECO:0000256" key="19">
    <source>
        <dbReference type="SAM" id="Phobius"/>
    </source>
</evidence>
<evidence type="ECO:0000313" key="24">
    <source>
        <dbReference type="Proteomes" id="UP000189704"/>
    </source>
</evidence>
<evidence type="ECO:0000259" key="23">
    <source>
        <dbReference type="PROSITE" id="PS50853"/>
    </source>
</evidence>
<dbReference type="PANTHER" id="PTHR46957">
    <property type="entry name" value="CYTOKINE RECEPTOR"/>
    <property type="match status" value="1"/>
</dbReference>
<dbReference type="SMART" id="SM00194">
    <property type="entry name" value="PTPc"/>
    <property type="match status" value="1"/>
</dbReference>
<feature type="domain" description="Fibronectin type-III" evidence="23">
    <location>
        <begin position="1268"/>
        <end position="1359"/>
    </location>
</feature>
<keyword evidence="10 19" id="KW-1133">Transmembrane helix</keyword>
<protein>
    <recommendedName>
        <fullName evidence="17">Receptor-type tyrosine-protein phosphatase beta</fullName>
        <ecNumber evidence="2">3.1.3.48</ecNumber>
    </recommendedName>
    <alternativeName>
        <fullName evidence="18">Vascular endothelial protein tyrosine phosphatase</fullName>
    </alternativeName>
</protein>
<dbReference type="InterPro" id="IPR000242">
    <property type="entry name" value="PTP_cat"/>
</dbReference>
<accession>A0A1U7U3X5</accession>
<keyword evidence="12" id="KW-0325">Glycoprotein</keyword>
<evidence type="ECO:0000256" key="7">
    <source>
        <dbReference type="ARBA" id="ARBA00022737"/>
    </source>
</evidence>
<keyword evidence="5 19" id="KW-0812">Transmembrane</keyword>
<keyword evidence="24" id="KW-1185">Reference proteome</keyword>
<dbReference type="InterPro" id="IPR016130">
    <property type="entry name" value="Tyr_Pase_AS"/>
</dbReference>
<gene>
    <name evidence="25" type="primary">PTPRB</name>
</gene>
<dbReference type="FunFam" id="3.90.190.10:FF:000009">
    <property type="entry name" value="Receptor-type tyrosine-protein phosphatase beta"/>
    <property type="match status" value="1"/>
</dbReference>
<evidence type="ECO:0000256" key="6">
    <source>
        <dbReference type="ARBA" id="ARBA00022729"/>
    </source>
</evidence>
<evidence type="ECO:0000256" key="3">
    <source>
        <dbReference type="ARBA" id="ARBA00022553"/>
    </source>
</evidence>
<dbReference type="Gene3D" id="2.60.40.10">
    <property type="entry name" value="Immunoglobulins"/>
    <property type="match status" value="15"/>
</dbReference>
<dbReference type="SMART" id="SM00404">
    <property type="entry name" value="PTPc_motif"/>
    <property type="match status" value="1"/>
</dbReference>
<evidence type="ECO:0000313" key="25">
    <source>
        <dbReference type="RefSeq" id="XP_008064800.1"/>
    </source>
</evidence>
<feature type="domain" description="Fibronectin type-III" evidence="23">
    <location>
        <begin position="113"/>
        <end position="208"/>
    </location>
</feature>
<dbReference type="InterPro" id="IPR003961">
    <property type="entry name" value="FN3_dom"/>
</dbReference>
<evidence type="ECO:0000256" key="5">
    <source>
        <dbReference type="ARBA" id="ARBA00022692"/>
    </source>
</evidence>
<dbReference type="CDD" id="cd14617">
    <property type="entry name" value="R-PTPc-B"/>
    <property type="match status" value="1"/>
</dbReference>
<keyword evidence="3" id="KW-0597">Phosphoprotein</keyword>
<evidence type="ECO:0000256" key="18">
    <source>
        <dbReference type="ARBA" id="ARBA00082954"/>
    </source>
</evidence>
<feature type="domain" description="Fibronectin type-III" evidence="23">
    <location>
        <begin position="1171"/>
        <end position="1267"/>
    </location>
</feature>
<dbReference type="InterPro" id="IPR036116">
    <property type="entry name" value="FN3_sf"/>
</dbReference>